<evidence type="ECO:0000256" key="1">
    <source>
        <dbReference type="SAM" id="MobiDB-lite"/>
    </source>
</evidence>
<dbReference type="PROSITE" id="PS50245">
    <property type="entry name" value="CAP_GLY_2"/>
    <property type="match status" value="1"/>
</dbReference>
<sequence length="222" mass="24098">MSWSEFTEGRKVQLNDSRKGTIRYAGHTLFAPGLWIGVELEDASGKNDGSVNNHRYFDCPMGHGMFVRPAALKLLAGPPAPFMPQPAKKTRPSSTSMASSRVSTPADPGLPKRMSLNNPSPTPGQKPARTPSGIRVSLEFPLFTFRRVSLPSTLCLPHSPATPRHARHLADFILASSRYISPRRASPPRNVRHPADLVVTSLLDSSLSSSPLQCVALGRRVG</sequence>
<dbReference type="Pfam" id="PF01302">
    <property type="entry name" value="CAP_GLY"/>
    <property type="match status" value="1"/>
</dbReference>
<dbReference type="Proteomes" id="UP001302602">
    <property type="component" value="Unassembled WGS sequence"/>
</dbReference>
<dbReference type="SUPFAM" id="SSF74924">
    <property type="entry name" value="Cap-Gly domain"/>
    <property type="match status" value="1"/>
</dbReference>
<evidence type="ECO:0000313" key="3">
    <source>
        <dbReference type="EMBL" id="KAK4122853.1"/>
    </source>
</evidence>
<dbReference type="RefSeq" id="XP_062646624.1">
    <property type="nucleotide sequence ID" value="XM_062787580.1"/>
</dbReference>
<evidence type="ECO:0000313" key="4">
    <source>
        <dbReference type="Proteomes" id="UP001302602"/>
    </source>
</evidence>
<name>A0AAN6TY54_9PEZI</name>
<comment type="caution">
    <text evidence="3">The sequence shown here is derived from an EMBL/GenBank/DDBJ whole genome shotgun (WGS) entry which is preliminary data.</text>
</comment>
<gene>
    <name evidence="3" type="ORF">N657DRAFT_482630</name>
</gene>
<dbReference type="PANTHER" id="PTHR18916">
    <property type="entry name" value="DYNACTIN 1-RELATED MICROTUBULE-BINDING"/>
    <property type="match status" value="1"/>
</dbReference>
<organism evidence="3 4">
    <name type="scientific">Parathielavia appendiculata</name>
    <dbReference type="NCBI Taxonomy" id="2587402"/>
    <lineage>
        <taxon>Eukaryota</taxon>
        <taxon>Fungi</taxon>
        <taxon>Dikarya</taxon>
        <taxon>Ascomycota</taxon>
        <taxon>Pezizomycotina</taxon>
        <taxon>Sordariomycetes</taxon>
        <taxon>Sordariomycetidae</taxon>
        <taxon>Sordariales</taxon>
        <taxon>Chaetomiaceae</taxon>
        <taxon>Parathielavia</taxon>
    </lineage>
</organism>
<dbReference type="Gene3D" id="2.30.30.190">
    <property type="entry name" value="CAP Gly-rich-like domain"/>
    <property type="match status" value="1"/>
</dbReference>
<protein>
    <recommendedName>
        <fullName evidence="2">CAP-Gly domain-containing protein</fullName>
    </recommendedName>
</protein>
<feature type="region of interest" description="Disordered" evidence="1">
    <location>
        <begin position="81"/>
        <end position="132"/>
    </location>
</feature>
<feature type="domain" description="CAP-Gly" evidence="2">
    <location>
        <begin position="26"/>
        <end position="68"/>
    </location>
</feature>
<reference evidence="3" key="1">
    <citation type="journal article" date="2023" name="Mol. Phylogenet. Evol.">
        <title>Genome-scale phylogeny and comparative genomics of the fungal order Sordariales.</title>
        <authorList>
            <person name="Hensen N."/>
            <person name="Bonometti L."/>
            <person name="Westerberg I."/>
            <person name="Brannstrom I.O."/>
            <person name="Guillou S."/>
            <person name="Cros-Aarteil S."/>
            <person name="Calhoun S."/>
            <person name="Haridas S."/>
            <person name="Kuo A."/>
            <person name="Mondo S."/>
            <person name="Pangilinan J."/>
            <person name="Riley R."/>
            <person name="LaButti K."/>
            <person name="Andreopoulos B."/>
            <person name="Lipzen A."/>
            <person name="Chen C."/>
            <person name="Yan M."/>
            <person name="Daum C."/>
            <person name="Ng V."/>
            <person name="Clum A."/>
            <person name="Steindorff A."/>
            <person name="Ohm R.A."/>
            <person name="Martin F."/>
            <person name="Silar P."/>
            <person name="Natvig D.O."/>
            <person name="Lalanne C."/>
            <person name="Gautier V."/>
            <person name="Ament-Velasquez S.L."/>
            <person name="Kruys A."/>
            <person name="Hutchinson M.I."/>
            <person name="Powell A.J."/>
            <person name="Barry K."/>
            <person name="Miller A.N."/>
            <person name="Grigoriev I.V."/>
            <person name="Debuchy R."/>
            <person name="Gladieux P."/>
            <person name="Hiltunen Thoren M."/>
            <person name="Johannesson H."/>
        </authorList>
    </citation>
    <scope>NUCLEOTIDE SEQUENCE</scope>
    <source>
        <strain evidence="3">CBS 731.68</strain>
    </source>
</reference>
<keyword evidence="4" id="KW-1185">Reference proteome</keyword>
<feature type="compositionally biased region" description="Low complexity" evidence="1">
    <location>
        <begin position="92"/>
        <end position="105"/>
    </location>
</feature>
<dbReference type="InterPro" id="IPR000938">
    <property type="entry name" value="CAP-Gly_domain"/>
</dbReference>
<dbReference type="GeneID" id="87824350"/>
<reference evidence="3" key="2">
    <citation type="submission" date="2023-05" db="EMBL/GenBank/DDBJ databases">
        <authorList>
            <consortium name="Lawrence Berkeley National Laboratory"/>
            <person name="Steindorff A."/>
            <person name="Hensen N."/>
            <person name="Bonometti L."/>
            <person name="Westerberg I."/>
            <person name="Brannstrom I.O."/>
            <person name="Guillou S."/>
            <person name="Cros-Aarteil S."/>
            <person name="Calhoun S."/>
            <person name="Haridas S."/>
            <person name="Kuo A."/>
            <person name="Mondo S."/>
            <person name="Pangilinan J."/>
            <person name="Riley R."/>
            <person name="Labutti K."/>
            <person name="Andreopoulos B."/>
            <person name="Lipzen A."/>
            <person name="Chen C."/>
            <person name="Yanf M."/>
            <person name="Daum C."/>
            <person name="Ng V."/>
            <person name="Clum A."/>
            <person name="Ohm R."/>
            <person name="Martin F."/>
            <person name="Silar P."/>
            <person name="Natvig D."/>
            <person name="Lalanne C."/>
            <person name="Gautier V."/>
            <person name="Ament-Velasquez S.L."/>
            <person name="Kruys A."/>
            <person name="Hutchinson M.I."/>
            <person name="Powell A.J."/>
            <person name="Barry K."/>
            <person name="Miller A.N."/>
            <person name="Grigoriev I.V."/>
            <person name="Debuchy R."/>
            <person name="Gladieux P."/>
            <person name="Thoren M.H."/>
            <person name="Johannesson H."/>
        </authorList>
    </citation>
    <scope>NUCLEOTIDE SEQUENCE</scope>
    <source>
        <strain evidence="3">CBS 731.68</strain>
    </source>
</reference>
<dbReference type="EMBL" id="MU853230">
    <property type="protein sequence ID" value="KAK4122853.1"/>
    <property type="molecule type" value="Genomic_DNA"/>
</dbReference>
<dbReference type="AlphaFoldDB" id="A0AAN6TY54"/>
<accession>A0AAN6TY54</accession>
<dbReference type="SMART" id="SM01052">
    <property type="entry name" value="CAP_GLY"/>
    <property type="match status" value="1"/>
</dbReference>
<proteinExistence type="predicted"/>
<evidence type="ECO:0000259" key="2">
    <source>
        <dbReference type="PROSITE" id="PS50245"/>
    </source>
</evidence>
<dbReference type="InterPro" id="IPR036859">
    <property type="entry name" value="CAP-Gly_dom_sf"/>
</dbReference>